<proteinExistence type="predicted"/>
<dbReference type="AlphaFoldDB" id="A0A3Q8S6W4"/>
<dbReference type="SUPFAM" id="SSF53335">
    <property type="entry name" value="S-adenosyl-L-methionine-dependent methyltransferases"/>
    <property type="match status" value="1"/>
</dbReference>
<keyword evidence="1" id="KW-0489">Methyltransferase</keyword>
<dbReference type="Pfam" id="PF13489">
    <property type="entry name" value="Methyltransf_23"/>
    <property type="match status" value="1"/>
</dbReference>
<keyword evidence="1" id="KW-0808">Transferase</keyword>
<organism evidence="1 2">
    <name type="scientific">Paenibacillus lentus</name>
    <dbReference type="NCBI Taxonomy" id="1338368"/>
    <lineage>
        <taxon>Bacteria</taxon>
        <taxon>Bacillati</taxon>
        <taxon>Bacillota</taxon>
        <taxon>Bacilli</taxon>
        <taxon>Bacillales</taxon>
        <taxon>Paenibacillaceae</taxon>
        <taxon>Paenibacillus</taxon>
    </lineage>
</organism>
<sequence length="287" mass="32407">MSNELFDSTVWEKAWKEDLYTGVNKMKRAGIDPAHSLDSSAKSFNQEVFSEEGRRRTRRIMNWLTEQGVEFSGSSVLDIGAASGGFSIPFAEQGADVTAVETSDPLIELLLQNSWGLTNGTVKVVHEPFESIDLVAKGWEGGFDLVFVSMCPVLVDWASVERVLSCARSFCYMSLPVGSREHSLVDEVWPLVTDRPRETEHLEMVYLTQLLLLKGYSYQSLVTREMKTTTVSKEAAFHNTINWLKMHGIAMDEKDRHIVSRHLDTRYPGEQVEIRQGGRFGKVLVRL</sequence>
<dbReference type="GO" id="GO:0008168">
    <property type="term" value="F:methyltransferase activity"/>
    <property type="evidence" value="ECO:0007669"/>
    <property type="project" value="UniProtKB-KW"/>
</dbReference>
<gene>
    <name evidence="1" type="ORF">EIM92_05185</name>
</gene>
<dbReference type="CDD" id="cd02440">
    <property type="entry name" value="AdoMet_MTases"/>
    <property type="match status" value="1"/>
</dbReference>
<dbReference type="Gene3D" id="3.40.50.150">
    <property type="entry name" value="Vaccinia Virus protein VP39"/>
    <property type="match status" value="1"/>
</dbReference>
<evidence type="ECO:0000313" key="1">
    <source>
        <dbReference type="EMBL" id="AZK48864.1"/>
    </source>
</evidence>
<reference evidence="1 2" key="1">
    <citation type="submission" date="2018-11" db="EMBL/GenBank/DDBJ databases">
        <title>Genome sequencing of Paenibacillus lentus DSM25539(T).</title>
        <authorList>
            <person name="Kook J.-K."/>
            <person name="Park S.-N."/>
            <person name="Lim Y.K."/>
        </authorList>
    </citation>
    <scope>NUCLEOTIDE SEQUENCE [LARGE SCALE GENOMIC DNA]</scope>
    <source>
        <strain evidence="1 2">DSM 25539</strain>
    </source>
</reference>
<dbReference type="GO" id="GO:0032259">
    <property type="term" value="P:methylation"/>
    <property type="evidence" value="ECO:0007669"/>
    <property type="project" value="UniProtKB-KW"/>
</dbReference>
<accession>A0A3Q8S6W4</accession>
<evidence type="ECO:0000313" key="2">
    <source>
        <dbReference type="Proteomes" id="UP000273145"/>
    </source>
</evidence>
<dbReference type="Proteomes" id="UP000273145">
    <property type="component" value="Chromosome"/>
</dbReference>
<dbReference type="EMBL" id="CP034248">
    <property type="protein sequence ID" value="AZK48864.1"/>
    <property type="molecule type" value="Genomic_DNA"/>
</dbReference>
<dbReference type="KEGG" id="plen:EIM92_05185"/>
<dbReference type="InterPro" id="IPR029063">
    <property type="entry name" value="SAM-dependent_MTases_sf"/>
</dbReference>
<keyword evidence="2" id="KW-1185">Reference proteome</keyword>
<dbReference type="OrthoDB" id="9791837at2"/>
<protein>
    <submittedName>
        <fullName evidence="1">Class I SAM-dependent methyltransferase</fullName>
    </submittedName>
</protein>
<name>A0A3Q8S6W4_9BACL</name>
<dbReference type="RefSeq" id="WP_125085008.1">
    <property type="nucleotide sequence ID" value="NZ_CP034248.1"/>
</dbReference>